<dbReference type="Pfam" id="PF07715">
    <property type="entry name" value="Plug"/>
    <property type="match status" value="1"/>
</dbReference>
<feature type="domain" description="Secretin/TonB short N-terminal" evidence="8">
    <location>
        <begin position="49"/>
        <end position="100"/>
    </location>
</feature>
<evidence type="ECO:0000256" key="7">
    <source>
        <dbReference type="ARBA" id="ARBA00023237"/>
    </source>
</evidence>
<reference evidence="9 10" key="1">
    <citation type="submission" date="2020-10" db="EMBL/GenBank/DDBJ databases">
        <title>Connecting structure to function with the recovery of over 1000 high-quality activated sludge metagenome-assembled genomes encoding full-length rRNA genes using long-read sequencing.</title>
        <authorList>
            <person name="Singleton C.M."/>
            <person name="Petriglieri F."/>
            <person name="Kristensen J.M."/>
            <person name="Kirkegaard R.H."/>
            <person name="Michaelsen T.Y."/>
            <person name="Andersen M.H."/>
            <person name="Karst S.M."/>
            <person name="Dueholm M.S."/>
            <person name="Nielsen P.H."/>
            <person name="Albertsen M."/>
        </authorList>
    </citation>
    <scope>NUCLEOTIDE SEQUENCE [LARGE SCALE GENOMIC DNA]</scope>
    <source>
        <strain evidence="9">Ribe_18-Q3-R11-54_MAXAC.273</strain>
    </source>
</reference>
<keyword evidence="7" id="KW-0998">Cell outer membrane</keyword>
<dbReference type="EMBL" id="JADKGY010000001">
    <property type="protein sequence ID" value="MBK9981496.1"/>
    <property type="molecule type" value="Genomic_DNA"/>
</dbReference>
<keyword evidence="5" id="KW-0732">Signal</keyword>
<evidence type="ECO:0000256" key="1">
    <source>
        <dbReference type="ARBA" id="ARBA00004571"/>
    </source>
</evidence>
<accession>A0A9D7SSL7</accession>
<evidence type="ECO:0000256" key="4">
    <source>
        <dbReference type="ARBA" id="ARBA00022692"/>
    </source>
</evidence>
<comment type="caution">
    <text evidence="9">The sequence shown here is derived from an EMBL/GenBank/DDBJ whole genome shotgun (WGS) entry which is preliminary data.</text>
</comment>
<comment type="subcellular location">
    <subcellularLocation>
        <location evidence="1">Cell outer membrane</location>
        <topology evidence="1">Multi-pass membrane protein</topology>
    </subcellularLocation>
</comment>
<dbReference type="AlphaFoldDB" id="A0A9D7SSL7"/>
<protein>
    <submittedName>
        <fullName evidence="9">TonB-dependent receptor</fullName>
    </submittedName>
</protein>
<dbReference type="Gene3D" id="2.170.130.10">
    <property type="entry name" value="TonB-dependent receptor, plug domain"/>
    <property type="match status" value="1"/>
</dbReference>
<dbReference type="Gene3D" id="2.60.40.1120">
    <property type="entry name" value="Carboxypeptidase-like, regulatory domain"/>
    <property type="match status" value="1"/>
</dbReference>
<dbReference type="InterPro" id="IPR039426">
    <property type="entry name" value="TonB-dep_rcpt-like"/>
</dbReference>
<dbReference type="InterPro" id="IPR036942">
    <property type="entry name" value="Beta-barrel_TonB_sf"/>
</dbReference>
<dbReference type="Proteomes" id="UP000808337">
    <property type="component" value="Unassembled WGS sequence"/>
</dbReference>
<evidence type="ECO:0000256" key="2">
    <source>
        <dbReference type="ARBA" id="ARBA00022448"/>
    </source>
</evidence>
<dbReference type="Gene3D" id="3.55.50.30">
    <property type="match status" value="1"/>
</dbReference>
<sequence>MTKDRMFILWAMMIMVVCQLKSQDHKLVVNADHQPPAEFLMQLSQQSGVNIIYNDNLLDKLGPITLQMKNATVGEVIQEVLKGSQLSYRFVENQIVLFQPDPVLTKYSISGVVTDSLSGEPLIYAYIYDAESGKSTTTNNYGYYSLNVPSGQVNLLSGYAGYISQHKIFGLNQNQFVHFRLRQNGLLPEVVVHGNSKSAYDNLVPSADRISMSNLQSNVQLGGASDLYRVADFIPGVHTGTDGVGGIHVRGGANDQNLILMDGVPVYHPNHLLGIVSVFNYQVLQQASIYKANFPSKFSGRLSSVMDVRTREGNINEWGFSGNVGLSEVGVMVEGPIVREKISLLLSGRFFLPGLFAKDITREFKKKNGKEGFANLNYRDFNGKLNWKLSQRDRIYLSSYLGRDQFSDSTLTRRDEKDIDTGIRIFSKEGSNKNLNWSNQTGVFRWNHIVNEKIFSNFILSTSSFVLQSVDRSQYIYTYPDTNFISLSGFDTKEFKSSIKDVTARLELEIRPSTDHQLSTGIYAIHYAFLPKSITLNEESKVGNFYIKEGLLDDALFSSFKVKALESGIYLEDKWDIQPGIRLTSGIHISSFFVQSTYYLDPQLRLSFDFQPTPKIAFNIGYSRMAQYLHNLTSSSIGLPTDLWVPTTRRVSPALSDQYAFSTLWKPADNFTIDFSAYLKNMRSLISYQEGASFQLEPGVLAASIVDAGNWESKITVGDGDASGVELQFIYDLKKLQFSLNGTWSKSYRRFDDINNGVAFPDRYDRRWSSTFSGQYKLNAKWSCGVNFLYGSGIAITLAESKFYNPGAIFPEVGISYSSRNGFRLPPYHRLDVTFNYQFSRDEKFSHSLTLNLYNVYNRVNPFYITLVKDPIKQTFQYRQFSLFRFFPSLTYRFSFQ</sequence>
<dbReference type="Pfam" id="PF07660">
    <property type="entry name" value="STN"/>
    <property type="match status" value="1"/>
</dbReference>
<evidence type="ECO:0000259" key="8">
    <source>
        <dbReference type="SMART" id="SM00965"/>
    </source>
</evidence>
<dbReference type="InterPro" id="IPR037066">
    <property type="entry name" value="Plug_dom_sf"/>
</dbReference>
<dbReference type="PANTHER" id="PTHR30069:SF29">
    <property type="entry name" value="HEMOGLOBIN AND HEMOGLOBIN-HAPTOGLOBIN-BINDING PROTEIN 1-RELATED"/>
    <property type="match status" value="1"/>
</dbReference>
<evidence type="ECO:0000313" key="10">
    <source>
        <dbReference type="Proteomes" id="UP000808337"/>
    </source>
</evidence>
<dbReference type="Gene3D" id="2.40.170.20">
    <property type="entry name" value="TonB-dependent receptor, beta-barrel domain"/>
    <property type="match status" value="1"/>
</dbReference>
<dbReference type="SMART" id="SM00965">
    <property type="entry name" value="STN"/>
    <property type="match status" value="1"/>
</dbReference>
<keyword evidence="4" id="KW-0812">Transmembrane</keyword>
<name>A0A9D7SSL7_9BACT</name>
<keyword evidence="6" id="KW-0472">Membrane</keyword>
<keyword evidence="9" id="KW-0675">Receptor</keyword>
<dbReference type="SUPFAM" id="SSF56935">
    <property type="entry name" value="Porins"/>
    <property type="match status" value="1"/>
</dbReference>
<proteinExistence type="predicted"/>
<dbReference type="GO" id="GO:0009279">
    <property type="term" value="C:cell outer membrane"/>
    <property type="evidence" value="ECO:0007669"/>
    <property type="project" value="UniProtKB-SubCell"/>
</dbReference>
<keyword evidence="3" id="KW-1134">Transmembrane beta strand</keyword>
<dbReference type="GO" id="GO:0015344">
    <property type="term" value="F:siderophore uptake transmembrane transporter activity"/>
    <property type="evidence" value="ECO:0007669"/>
    <property type="project" value="TreeGrafter"/>
</dbReference>
<evidence type="ECO:0000256" key="3">
    <source>
        <dbReference type="ARBA" id="ARBA00022452"/>
    </source>
</evidence>
<dbReference type="InterPro" id="IPR008969">
    <property type="entry name" value="CarboxyPept-like_regulatory"/>
</dbReference>
<evidence type="ECO:0000313" key="9">
    <source>
        <dbReference type="EMBL" id="MBK9981496.1"/>
    </source>
</evidence>
<gene>
    <name evidence="9" type="ORF">IPP15_03565</name>
</gene>
<dbReference type="InterPro" id="IPR011662">
    <property type="entry name" value="Secretin/TonB_short_N"/>
</dbReference>
<dbReference type="GO" id="GO:0044718">
    <property type="term" value="P:siderophore transmembrane transport"/>
    <property type="evidence" value="ECO:0007669"/>
    <property type="project" value="TreeGrafter"/>
</dbReference>
<keyword evidence="2" id="KW-0813">Transport</keyword>
<dbReference type="Pfam" id="PF13715">
    <property type="entry name" value="CarbopepD_reg_2"/>
    <property type="match status" value="1"/>
</dbReference>
<evidence type="ECO:0000256" key="6">
    <source>
        <dbReference type="ARBA" id="ARBA00023136"/>
    </source>
</evidence>
<dbReference type="SUPFAM" id="SSF49464">
    <property type="entry name" value="Carboxypeptidase regulatory domain-like"/>
    <property type="match status" value="1"/>
</dbReference>
<dbReference type="PANTHER" id="PTHR30069">
    <property type="entry name" value="TONB-DEPENDENT OUTER MEMBRANE RECEPTOR"/>
    <property type="match status" value="1"/>
</dbReference>
<dbReference type="InterPro" id="IPR012910">
    <property type="entry name" value="Plug_dom"/>
</dbReference>
<organism evidence="9 10">
    <name type="scientific">Candidatus Opimibacter skivensis</name>
    <dbReference type="NCBI Taxonomy" id="2982028"/>
    <lineage>
        <taxon>Bacteria</taxon>
        <taxon>Pseudomonadati</taxon>
        <taxon>Bacteroidota</taxon>
        <taxon>Saprospiria</taxon>
        <taxon>Saprospirales</taxon>
        <taxon>Saprospiraceae</taxon>
        <taxon>Candidatus Opimibacter</taxon>
    </lineage>
</organism>
<evidence type="ECO:0000256" key="5">
    <source>
        <dbReference type="ARBA" id="ARBA00022729"/>
    </source>
</evidence>